<dbReference type="Pfam" id="PF17948">
    <property type="entry name" value="DnaT"/>
    <property type="match status" value="1"/>
</dbReference>
<comment type="caution">
    <text evidence="2">The sequence shown here is derived from an EMBL/GenBank/DDBJ whole genome shotgun (WGS) entry which is preliminary data.</text>
</comment>
<proteinExistence type="predicted"/>
<dbReference type="Gene3D" id="1.10.8.1180">
    <property type="match status" value="1"/>
</dbReference>
<feature type="domain" description="DnaT DNA-binding" evidence="1">
    <location>
        <begin position="200"/>
        <end position="256"/>
    </location>
</feature>
<dbReference type="InterPro" id="IPR040480">
    <property type="entry name" value="DnaT_DNA_bind"/>
</dbReference>
<dbReference type="RefSeq" id="WP_368381396.1">
    <property type="nucleotide sequence ID" value="NZ_JBFRYA010000007.1"/>
</dbReference>
<name>A0ABV3U6K9_9GAMM</name>
<gene>
    <name evidence="2" type="ORF">AB4876_09390</name>
</gene>
<dbReference type="Proteomes" id="UP001557485">
    <property type="component" value="Unassembled WGS sequence"/>
</dbReference>
<protein>
    <submittedName>
        <fullName evidence="2">DnaT-like ssDNA-binding domain-containing protein</fullName>
    </submittedName>
</protein>
<sequence>MAFVARISDDEEVALRGLRAEARVLYICGLRPFMDFKTGLVGVKRRVSYQGFKELLEVTPDRGSAIGAVQSPTKSALRALLQLLERHGLVEKLEQRRRIDPMVFKLPLADYDAKIRLGEQRHTSVIGQATQQATQEKPHNSILNQHDSDVAKGGIDIEQKHIENSTKRHTSVLPVNNIITTSAAVIDFRPRESSYQNKVDQWVPSSEVWAMLKMRGVDPVYAQEKLGEYQIYWRDRGAEKVSWDSHFISHCVQQWRMFGHVWRAAASAEQGQKGFIDKHLDRSWADGVGGDE</sequence>
<accession>A0ABV3U6K9</accession>
<evidence type="ECO:0000313" key="2">
    <source>
        <dbReference type="EMBL" id="MEX1669125.1"/>
    </source>
</evidence>
<organism evidence="2 3">
    <name type="scientific">Zhongshania guokunii</name>
    <dbReference type="NCBI Taxonomy" id="641783"/>
    <lineage>
        <taxon>Bacteria</taxon>
        <taxon>Pseudomonadati</taxon>
        <taxon>Pseudomonadota</taxon>
        <taxon>Gammaproteobacteria</taxon>
        <taxon>Cellvibrionales</taxon>
        <taxon>Spongiibacteraceae</taxon>
        <taxon>Zhongshania</taxon>
    </lineage>
</organism>
<dbReference type="EMBL" id="JBFRYA010000007">
    <property type="protein sequence ID" value="MEX1669125.1"/>
    <property type="molecule type" value="Genomic_DNA"/>
</dbReference>
<evidence type="ECO:0000313" key="3">
    <source>
        <dbReference type="Proteomes" id="UP001557485"/>
    </source>
</evidence>
<reference evidence="2 3" key="1">
    <citation type="journal article" date="2011" name="Int. J. Syst. Evol. Microbiol.">
        <title>Zhongshania antarctica gen. nov., sp. nov. and Zhongshania guokunii sp. nov., gammaproteobacteria respectively isolated from coastal attached (fast) ice and surface seawater of the Antarctic.</title>
        <authorList>
            <person name="Li H.J."/>
            <person name="Zhang X.Y."/>
            <person name="Chen C.X."/>
            <person name="Zhang Y.J."/>
            <person name="Gao Z.M."/>
            <person name="Yu Y."/>
            <person name="Chen X.L."/>
            <person name="Chen B."/>
            <person name="Zhang Y.Z."/>
        </authorList>
    </citation>
    <scope>NUCLEOTIDE SEQUENCE [LARGE SCALE GENOMIC DNA]</scope>
    <source>
        <strain evidence="2 3">ZS6-22T</strain>
    </source>
</reference>
<evidence type="ECO:0000259" key="1">
    <source>
        <dbReference type="Pfam" id="PF17948"/>
    </source>
</evidence>
<keyword evidence="3" id="KW-1185">Reference proteome</keyword>